<reference evidence="13 14" key="1">
    <citation type="submission" date="2015-11" db="EMBL/GenBank/DDBJ databases">
        <authorList>
            <person name="Lin W."/>
        </authorList>
    </citation>
    <scope>NUCLEOTIDE SEQUENCE [LARGE SCALE GENOMIC DNA]</scope>
    <source>
        <strain evidence="13 14">HCH-1</strain>
    </source>
</reference>
<dbReference type="Proteomes" id="UP000060487">
    <property type="component" value="Unassembled WGS sequence"/>
</dbReference>
<proteinExistence type="inferred from homology"/>
<comment type="caution">
    <text evidence="13">The sequence shown here is derived from an EMBL/GenBank/DDBJ whole genome shotgun (WGS) entry which is preliminary data.</text>
</comment>
<accession>A0ABR5SJN4</accession>
<evidence type="ECO:0000259" key="12">
    <source>
        <dbReference type="PROSITE" id="PS51163"/>
    </source>
</evidence>
<evidence type="ECO:0000256" key="3">
    <source>
        <dbReference type="ARBA" id="ARBA00012584"/>
    </source>
</evidence>
<protein>
    <recommendedName>
        <fullName evidence="10">L-threonylcarbamoyladenylate synthase</fullName>
        <ecNumber evidence="3">2.7.7.87</ecNumber>
    </recommendedName>
    <alternativeName>
        <fullName evidence="10">L-threonylcarbamoyladenylate synthase</fullName>
    </alternativeName>
</protein>
<evidence type="ECO:0000256" key="5">
    <source>
        <dbReference type="ARBA" id="ARBA00022679"/>
    </source>
</evidence>
<feature type="domain" description="YrdC-like" evidence="12">
    <location>
        <begin position="22"/>
        <end position="208"/>
    </location>
</feature>
<evidence type="ECO:0000256" key="2">
    <source>
        <dbReference type="ARBA" id="ARBA00007663"/>
    </source>
</evidence>
<dbReference type="InterPro" id="IPR006070">
    <property type="entry name" value="Sua5-like_dom"/>
</dbReference>
<dbReference type="InterPro" id="IPR017945">
    <property type="entry name" value="DHBP_synth_RibB-like_a/b_dom"/>
</dbReference>
<evidence type="ECO:0000256" key="7">
    <source>
        <dbReference type="ARBA" id="ARBA00022695"/>
    </source>
</evidence>
<organism evidence="13 14">
    <name type="scientific">Candidatus Magnetominusculus xianensis</name>
    <dbReference type="NCBI Taxonomy" id="1748249"/>
    <lineage>
        <taxon>Bacteria</taxon>
        <taxon>Pseudomonadati</taxon>
        <taxon>Nitrospirota</taxon>
        <taxon>Nitrospiria</taxon>
        <taxon>Nitrospirales</taxon>
        <taxon>Nitrospiraceae</taxon>
        <taxon>Candidatus Magnetominusculus</taxon>
    </lineage>
</organism>
<dbReference type="PROSITE" id="PS51163">
    <property type="entry name" value="YRDC"/>
    <property type="match status" value="1"/>
</dbReference>
<evidence type="ECO:0000256" key="4">
    <source>
        <dbReference type="ARBA" id="ARBA00022490"/>
    </source>
</evidence>
<evidence type="ECO:0000256" key="6">
    <source>
        <dbReference type="ARBA" id="ARBA00022694"/>
    </source>
</evidence>
<dbReference type="EMBL" id="LNQR01000021">
    <property type="protein sequence ID" value="KWT92691.1"/>
    <property type="molecule type" value="Genomic_DNA"/>
</dbReference>
<comment type="similarity">
    <text evidence="2">Belongs to the SUA5 family.</text>
</comment>
<dbReference type="Pfam" id="PF01300">
    <property type="entry name" value="Sua5_yciO_yrdC"/>
    <property type="match status" value="1"/>
</dbReference>
<dbReference type="InterPro" id="IPR050156">
    <property type="entry name" value="TC-AMP_synthase_SUA5"/>
</dbReference>
<dbReference type="Gene3D" id="3.90.870.10">
    <property type="entry name" value="DHBP synthase"/>
    <property type="match status" value="1"/>
</dbReference>
<dbReference type="NCBIfam" id="TIGR00057">
    <property type="entry name" value="L-threonylcarbamoyladenylate synthase"/>
    <property type="match status" value="1"/>
</dbReference>
<dbReference type="EC" id="2.7.7.87" evidence="3"/>
<dbReference type="RefSeq" id="WP_236861458.1">
    <property type="nucleotide sequence ID" value="NZ_LNQR01000021.1"/>
</dbReference>
<evidence type="ECO:0000256" key="9">
    <source>
        <dbReference type="ARBA" id="ARBA00022840"/>
    </source>
</evidence>
<comment type="subcellular location">
    <subcellularLocation>
        <location evidence="1">Cytoplasm</location>
    </subcellularLocation>
</comment>
<keyword evidence="9" id="KW-0067">ATP-binding</keyword>
<dbReference type="SUPFAM" id="SSF55821">
    <property type="entry name" value="YrdC/RibB"/>
    <property type="match status" value="1"/>
</dbReference>
<comment type="catalytic activity">
    <reaction evidence="11">
        <text>L-threonine + hydrogencarbonate + ATP = L-threonylcarbamoyladenylate + diphosphate + H2O</text>
        <dbReference type="Rhea" id="RHEA:36407"/>
        <dbReference type="ChEBI" id="CHEBI:15377"/>
        <dbReference type="ChEBI" id="CHEBI:17544"/>
        <dbReference type="ChEBI" id="CHEBI:30616"/>
        <dbReference type="ChEBI" id="CHEBI:33019"/>
        <dbReference type="ChEBI" id="CHEBI:57926"/>
        <dbReference type="ChEBI" id="CHEBI:73682"/>
        <dbReference type="EC" id="2.7.7.87"/>
    </reaction>
</comment>
<evidence type="ECO:0000256" key="10">
    <source>
        <dbReference type="ARBA" id="ARBA00029774"/>
    </source>
</evidence>
<keyword evidence="7" id="KW-0548">Nucleotidyltransferase</keyword>
<keyword evidence="14" id="KW-1185">Reference proteome</keyword>
<keyword evidence="4" id="KW-0963">Cytoplasm</keyword>
<keyword evidence="8" id="KW-0547">Nucleotide-binding</keyword>
<evidence type="ECO:0000256" key="11">
    <source>
        <dbReference type="ARBA" id="ARBA00048366"/>
    </source>
</evidence>
<keyword evidence="5" id="KW-0808">Transferase</keyword>
<dbReference type="PANTHER" id="PTHR17490:SF16">
    <property type="entry name" value="THREONYLCARBAMOYL-AMP SYNTHASE"/>
    <property type="match status" value="1"/>
</dbReference>
<evidence type="ECO:0000256" key="8">
    <source>
        <dbReference type="ARBA" id="ARBA00022741"/>
    </source>
</evidence>
<dbReference type="PANTHER" id="PTHR17490">
    <property type="entry name" value="SUA5"/>
    <property type="match status" value="1"/>
</dbReference>
<sequence>MKFNPVVSPAKILIKLAETPEHVIFETALDYLKAGKIIAYPTETFYGLGVAFNNDEALRRLWELKRRPPDKPFPLIAADVNQLDTLVSRIEPEALALIGKYWPGPLTILFNARPGLSSFITGKEGRVAVRMPGPSAALGLARYVQFPITATSANISNEPPASDVQTVIGYFGDSIDMIIDGGKTTGAPASTIVEVSDGQITVIRQGAVDLTDFYMNTGQGL</sequence>
<evidence type="ECO:0000313" key="13">
    <source>
        <dbReference type="EMBL" id="KWT92691.1"/>
    </source>
</evidence>
<name>A0ABR5SJN4_9BACT</name>
<keyword evidence="6" id="KW-0819">tRNA processing</keyword>
<evidence type="ECO:0000256" key="1">
    <source>
        <dbReference type="ARBA" id="ARBA00004496"/>
    </source>
</evidence>
<evidence type="ECO:0000313" key="14">
    <source>
        <dbReference type="Proteomes" id="UP000060487"/>
    </source>
</evidence>
<gene>
    <name evidence="13" type="ORF">ASN18_0522</name>
</gene>